<organism evidence="2 3">
    <name type="scientific">Ensete ventricosum</name>
    <name type="common">Abyssinian banana</name>
    <name type="synonym">Musa ensete</name>
    <dbReference type="NCBI Taxonomy" id="4639"/>
    <lineage>
        <taxon>Eukaryota</taxon>
        <taxon>Viridiplantae</taxon>
        <taxon>Streptophyta</taxon>
        <taxon>Embryophyta</taxon>
        <taxon>Tracheophyta</taxon>
        <taxon>Spermatophyta</taxon>
        <taxon>Magnoliopsida</taxon>
        <taxon>Liliopsida</taxon>
        <taxon>Zingiberales</taxon>
        <taxon>Musaceae</taxon>
        <taxon>Ensete</taxon>
    </lineage>
</organism>
<reference evidence="2 3" key="1">
    <citation type="journal article" date="2014" name="Agronomy (Basel)">
        <title>A Draft Genome Sequence for Ensete ventricosum, the Drought-Tolerant Tree Against Hunger.</title>
        <authorList>
            <person name="Harrison J."/>
            <person name="Moore K.A."/>
            <person name="Paszkiewicz K."/>
            <person name="Jones T."/>
            <person name="Grant M."/>
            <person name="Ambacheew D."/>
            <person name="Muzemil S."/>
            <person name="Studholme D.J."/>
        </authorList>
    </citation>
    <scope>NUCLEOTIDE SEQUENCE [LARGE SCALE GENOMIC DNA]</scope>
</reference>
<protein>
    <submittedName>
        <fullName evidence="2">Uncharacterized protein</fullName>
    </submittedName>
</protein>
<comment type="caution">
    <text evidence="2">The sequence shown here is derived from an EMBL/GenBank/DDBJ whole genome shotgun (WGS) entry which is preliminary data.</text>
</comment>
<dbReference type="EMBL" id="AMZH03000214">
    <property type="protein sequence ID" value="RRT84889.1"/>
    <property type="molecule type" value="Genomic_DNA"/>
</dbReference>
<feature type="compositionally biased region" description="Basic and acidic residues" evidence="1">
    <location>
        <begin position="11"/>
        <end position="25"/>
    </location>
</feature>
<evidence type="ECO:0000256" key="1">
    <source>
        <dbReference type="SAM" id="MobiDB-lite"/>
    </source>
</evidence>
<feature type="compositionally biased region" description="Basic and acidic residues" evidence="1">
    <location>
        <begin position="64"/>
        <end position="76"/>
    </location>
</feature>
<evidence type="ECO:0000313" key="3">
    <source>
        <dbReference type="Proteomes" id="UP000287651"/>
    </source>
</evidence>
<dbReference type="Proteomes" id="UP000287651">
    <property type="component" value="Unassembled WGS sequence"/>
</dbReference>
<feature type="region of interest" description="Disordered" evidence="1">
    <location>
        <begin position="1"/>
        <end position="105"/>
    </location>
</feature>
<name>A0A427B8R8_ENSVE</name>
<feature type="compositionally biased region" description="Pro residues" evidence="1">
    <location>
        <begin position="94"/>
        <end position="103"/>
    </location>
</feature>
<accession>A0A427B8R8</accession>
<sequence>MPQALQPDLPLPREDILPSRSDVEGQRFSPEVRSGTAGANARRHHLIPEIPPLSFPSRIPSLARKREDQKRPRPELSRGQPSGLPRRRTDRPELPPLRPPPVPLNSTRTEIFLRIWEKGLLRAPNSIKMHKEGRDRRRYYRFHRDYRHDTKECHDLRNQIKDLIRQGHLGHYVRDHDNLLKVVTSGIPHPPEGAH</sequence>
<gene>
    <name evidence="2" type="ORF">B296_00000705</name>
</gene>
<evidence type="ECO:0000313" key="2">
    <source>
        <dbReference type="EMBL" id="RRT84889.1"/>
    </source>
</evidence>
<dbReference type="AlphaFoldDB" id="A0A427B8R8"/>
<proteinExistence type="predicted"/>